<feature type="transmembrane region" description="Helical" evidence="6">
    <location>
        <begin position="113"/>
        <end position="137"/>
    </location>
</feature>
<dbReference type="InterPro" id="IPR053009">
    <property type="entry name" value="Xanthocillin_Biosynth-Assoc"/>
</dbReference>
<protein>
    <recommendedName>
        <fullName evidence="7">TMEM205-like domain-containing protein</fullName>
    </recommendedName>
</protein>
<feature type="transmembrane region" description="Helical" evidence="6">
    <location>
        <begin position="72"/>
        <end position="93"/>
    </location>
</feature>
<feature type="compositionally biased region" description="Basic and acidic residues" evidence="5">
    <location>
        <begin position="148"/>
        <end position="164"/>
    </location>
</feature>
<dbReference type="InterPro" id="IPR025423">
    <property type="entry name" value="TMEM205-like"/>
</dbReference>
<keyword evidence="3 6" id="KW-1133">Transmembrane helix</keyword>
<dbReference type="GeneID" id="66064786"/>
<sequence length="208" mass="22786">MPCTPSAENPFHRHPILGWQIMAGSIFFSVAPYHIVSYGTLLGTSFFQSFINGPVMFKTVERRVFSAVQAKLFPIYFGMQTALSLVLALTFPGNTWLGVSSGISGLSNASCRWHSLLPITTMFVTGLLNLVVLYPAASKVMKARRGQAKRDGKEYHEPGPHSEEMRSLSRKFGVLHGISSLLNLGTFIAAVAYGFTLGSRLQSVVDRV</sequence>
<dbReference type="KEGG" id="uvi:66064786"/>
<keyword evidence="4 6" id="KW-0472">Membrane</keyword>
<feature type="transmembrane region" description="Helical" evidence="6">
    <location>
        <begin position="16"/>
        <end position="35"/>
    </location>
</feature>
<dbReference type="PANTHER" id="PTHR23241">
    <property type="entry name" value="LATE EMBRYOGENESIS ABUNDANT PLANTS LEA-RELATED"/>
    <property type="match status" value="1"/>
</dbReference>
<evidence type="ECO:0000256" key="4">
    <source>
        <dbReference type="ARBA" id="ARBA00023136"/>
    </source>
</evidence>
<evidence type="ECO:0000256" key="2">
    <source>
        <dbReference type="ARBA" id="ARBA00022692"/>
    </source>
</evidence>
<evidence type="ECO:0000313" key="9">
    <source>
        <dbReference type="Proteomes" id="UP000027002"/>
    </source>
</evidence>
<dbReference type="OrthoDB" id="1641132at2759"/>
<gene>
    <name evidence="8" type="ORF">UV8b_04008</name>
</gene>
<dbReference type="Pfam" id="PF13664">
    <property type="entry name" value="DUF4149"/>
    <property type="match status" value="1"/>
</dbReference>
<dbReference type="RefSeq" id="XP_042997440.1">
    <property type="nucleotide sequence ID" value="XM_043141506.1"/>
</dbReference>
<evidence type="ECO:0000313" key="8">
    <source>
        <dbReference type="EMBL" id="QUC19767.1"/>
    </source>
</evidence>
<organism evidence="8 9">
    <name type="scientific">Ustilaginoidea virens</name>
    <name type="common">Rice false smut fungus</name>
    <name type="synonym">Villosiclava virens</name>
    <dbReference type="NCBI Taxonomy" id="1159556"/>
    <lineage>
        <taxon>Eukaryota</taxon>
        <taxon>Fungi</taxon>
        <taxon>Dikarya</taxon>
        <taxon>Ascomycota</taxon>
        <taxon>Pezizomycotina</taxon>
        <taxon>Sordariomycetes</taxon>
        <taxon>Hypocreomycetidae</taxon>
        <taxon>Hypocreales</taxon>
        <taxon>Clavicipitaceae</taxon>
        <taxon>Ustilaginoidea</taxon>
    </lineage>
</organism>
<accession>A0A8E5HQS6</accession>
<reference evidence="8" key="1">
    <citation type="submission" date="2020-03" db="EMBL/GenBank/DDBJ databases">
        <title>A mixture of massive structural variations and highly conserved coding sequences in Ustilaginoidea virens genome.</title>
        <authorList>
            <person name="Zhang K."/>
            <person name="Zhao Z."/>
            <person name="Zhang Z."/>
            <person name="Li Y."/>
            <person name="Hsiang T."/>
            <person name="Sun W."/>
        </authorList>
    </citation>
    <scope>NUCLEOTIDE SEQUENCE</scope>
    <source>
        <strain evidence="8">UV-8b</strain>
    </source>
</reference>
<evidence type="ECO:0000256" key="6">
    <source>
        <dbReference type="SAM" id="Phobius"/>
    </source>
</evidence>
<dbReference type="PANTHER" id="PTHR23241:SF106">
    <property type="entry name" value="DUF4149 DOMAIN-CONTAINING PROTEIN"/>
    <property type="match status" value="1"/>
</dbReference>
<dbReference type="AlphaFoldDB" id="A0A8E5HQS6"/>
<evidence type="ECO:0000256" key="1">
    <source>
        <dbReference type="ARBA" id="ARBA00004370"/>
    </source>
</evidence>
<dbReference type="Proteomes" id="UP000027002">
    <property type="component" value="Chromosome 3"/>
</dbReference>
<evidence type="ECO:0000259" key="7">
    <source>
        <dbReference type="Pfam" id="PF13664"/>
    </source>
</evidence>
<name>A0A8E5HQS6_USTVR</name>
<keyword evidence="9" id="KW-1185">Reference proteome</keyword>
<evidence type="ECO:0000256" key="3">
    <source>
        <dbReference type="ARBA" id="ARBA00022989"/>
    </source>
</evidence>
<evidence type="ECO:0000256" key="5">
    <source>
        <dbReference type="SAM" id="MobiDB-lite"/>
    </source>
</evidence>
<dbReference type="EMBL" id="CP072755">
    <property type="protein sequence ID" value="QUC19767.1"/>
    <property type="molecule type" value="Genomic_DNA"/>
</dbReference>
<dbReference type="GO" id="GO:0016020">
    <property type="term" value="C:membrane"/>
    <property type="evidence" value="ECO:0007669"/>
    <property type="project" value="UniProtKB-SubCell"/>
</dbReference>
<proteinExistence type="predicted"/>
<feature type="region of interest" description="Disordered" evidence="5">
    <location>
        <begin position="145"/>
        <end position="164"/>
    </location>
</feature>
<comment type="subcellular location">
    <subcellularLocation>
        <location evidence="1">Membrane</location>
    </subcellularLocation>
</comment>
<feature type="domain" description="TMEM205-like" evidence="7">
    <location>
        <begin position="36"/>
        <end position="145"/>
    </location>
</feature>
<keyword evidence="2 6" id="KW-0812">Transmembrane</keyword>
<feature type="transmembrane region" description="Helical" evidence="6">
    <location>
        <begin position="172"/>
        <end position="195"/>
    </location>
</feature>